<organism evidence="1 2">
    <name type="scientific">Bradyrhizobium brasilense</name>
    <dbReference type="NCBI Taxonomy" id="1419277"/>
    <lineage>
        <taxon>Bacteria</taxon>
        <taxon>Pseudomonadati</taxon>
        <taxon>Pseudomonadota</taxon>
        <taxon>Alphaproteobacteria</taxon>
        <taxon>Hyphomicrobiales</taxon>
        <taxon>Nitrobacteraceae</taxon>
        <taxon>Bradyrhizobium</taxon>
    </lineage>
</organism>
<dbReference type="EMBL" id="FMZW01000051">
    <property type="protein sequence ID" value="SDF32167.1"/>
    <property type="molecule type" value="Genomic_DNA"/>
</dbReference>
<proteinExistence type="predicted"/>
<reference evidence="1 2" key="1">
    <citation type="submission" date="2016-10" db="EMBL/GenBank/DDBJ databases">
        <authorList>
            <person name="de Groot N.N."/>
        </authorList>
    </citation>
    <scope>NUCLEOTIDE SEQUENCE [LARGE SCALE GENOMIC DNA]</scope>
    <source>
        <strain evidence="1 2">R5</strain>
    </source>
</reference>
<protein>
    <submittedName>
        <fullName evidence="1">Uncharacterized protein</fullName>
    </submittedName>
</protein>
<dbReference type="AlphaFoldDB" id="A0A1G7K4R3"/>
<gene>
    <name evidence="1" type="ORF">SAMN05216337_105135</name>
</gene>
<dbReference type="Proteomes" id="UP000199245">
    <property type="component" value="Unassembled WGS sequence"/>
</dbReference>
<evidence type="ECO:0000313" key="1">
    <source>
        <dbReference type="EMBL" id="SDF32167.1"/>
    </source>
</evidence>
<name>A0A1G7K4R3_9BRAD</name>
<sequence>MLKGFAIAVIALSSASQVDRYFTHGRYTDAIMAMLSGPYLCWPPEQ</sequence>
<evidence type="ECO:0000313" key="2">
    <source>
        <dbReference type="Proteomes" id="UP000199245"/>
    </source>
</evidence>
<accession>A0A1G7K4R3</accession>